<proteinExistence type="predicted"/>
<name>A0ABW2GGB0_9ACTN</name>
<protein>
    <submittedName>
        <fullName evidence="4">LamG domain-containing protein</fullName>
    </submittedName>
</protein>
<feature type="domain" description="LamG-like jellyroll fold" evidence="3">
    <location>
        <begin position="1044"/>
        <end position="1209"/>
    </location>
</feature>
<organism evidence="4 5">
    <name type="scientific">Streptomyces polyrhachis</name>
    <dbReference type="NCBI Taxonomy" id="1282885"/>
    <lineage>
        <taxon>Bacteria</taxon>
        <taxon>Bacillati</taxon>
        <taxon>Actinomycetota</taxon>
        <taxon>Actinomycetes</taxon>
        <taxon>Kitasatosporales</taxon>
        <taxon>Streptomycetaceae</taxon>
        <taxon>Streptomyces</taxon>
    </lineage>
</organism>
<dbReference type="EMBL" id="JBHSZO010000023">
    <property type="protein sequence ID" value="MFC7219667.1"/>
    <property type="molecule type" value="Genomic_DNA"/>
</dbReference>
<accession>A0ABW2GGB0</accession>
<keyword evidence="2" id="KW-1015">Disulfide bond</keyword>
<dbReference type="InterPro" id="IPR042837">
    <property type="entry name" value="PTX3"/>
</dbReference>
<keyword evidence="1" id="KW-0732">Signal</keyword>
<dbReference type="SMART" id="SM00560">
    <property type="entry name" value="LamGL"/>
    <property type="match status" value="2"/>
</dbReference>
<keyword evidence="5" id="KW-1185">Reference proteome</keyword>
<dbReference type="Gene3D" id="2.60.120.200">
    <property type="match status" value="2"/>
</dbReference>
<dbReference type="InterPro" id="IPR006558">
    <property type="entry name" value="LamG-like"/>
</dbReference>
<dbReference type="InterPro" id="IPR013320">
    <property type="entry name" value="ConA-like_dom_sf"/>
</dbReference>
<sequence>MGPIAMQGAASAASLTSAPTELSASALAADSGERVEVVTLRDESAQTFANPDGTFTLEQATVPQRVKASDGSWVEPDATLVKRSDGRIGPKAAVVDVSFSPGGSGEGMLRLAKGGQSMALAWPQVLPEPVLDGATATYPEVWDGVDLQLTATVEGYREVLVVKSAQAAANPALEQIRFEASMEGLELQPGAGGGVRAVDGDGNALFKGAAAVMWDSSGPDASDAAGVSGMTTQMTSVVPVQDEPEPVAETVPGEGDETAVMPVKVAADSLEVKPDLSLLRGTDTAYPVLVDPAIGLSLSERTVLSSDGDKFYDFNGDYGVGNCSQAGPYYCGSNYTNRMYFEFSPTGLSGKYVLDATFRAYETWSFDCNAHWVDLERTDNIGEGTRWPGPPQLDQMGDRYVSAGRGGECSPSQPDSWIEFNDNPEETDENLKSTVRSFADGKISRLTLMLRAKDEGDASAWKRFDDNAVLSVTYVAKPGVPTSVGLIPGSGTTAYCKTSSSDPLVVTRLDPLVQARVQTLVQPASGEDKGNLQAEYIVERSDTDQPGTAWHSVWSGHRPETGWVEDGTLMLQRMNERADGGLYRYKARTQSNTSFNGSAVNLFSSYSSWCYFRVDVTAPKAPQITSLSPYTECTATACAGNGGPGTKGTFSFKPNTADTDVIAYRWRLLTSSAAKEISGDNPSSSTDDVHVVESQEVVPGTAGEQVLTVEAKDVRQRWGTPAEYHFKVKPGAGAVGRWHFTDDTPADAPAKLTKDTATEGLRHDATLSTAWSTFSTLGRRGNPDDSLWLDSSDPAAQGYAATSTPPINTRDSFTISAWVNMSDASINRTVLTAPGSATNAFTLYYSTAYKAWVFNRTDKDQAAPVYIRSIAERQNPPLNVWTHLAGVFDTKGDSDKSNDTIQLFVNGRPQGQPVKLSASASTYEPWISNMGMRWGPSIDSGIGGAYFRGRIDETAVWQRALTVDEIHQEAALTEDSAPLTELVAHWNAATSSGTTIKQSSGYPAAPAMTLSPSGAVIDEVNNNVTFDGAAGYARATGPVVDETDSFTVTARVELDSVKWAAKPVGYQAIVAGQRAGTAGESSWAIWAEKDANGIYWCFGRSAVDSTGKLIKSARIETREFAELDTWVQVTGVFDAHQLDATQSTDKYGVSHLYVGEYDEPQGDTAGFDAIQQGSGDISAGRGTSGSTTGRYLPGGLEEIRVWSGAMDVNQVYAKIIAPPPN</sequence>
<dbReference type="RefSeq" id="WP_386415621.1">
    <property type="nucleotide sequence ID" value="NZ_JBHSZO010000023.1"/>
</dbReference>
<evidence type="ECO:0000256" key="1">
    <source>
        <dbReference type="ARBA" id="ARBA00022729"/>
    </source>
</evidence>
<dbReference type="Proteomes" id="UP001596413">
    <property type="component" value="Unassembled WGS sequence"/>
</dbReference>
<comment type="caution">
    <text evidence="4">The sequence shown here is derived from an EMBL/GenBank/DDBJ whole genome shotgun (WGS) entry which is preliminary data.</text>
</comment>
<dbReference type="PANTHER" id="PTHR46943">
    <property type="entry name" value="PENTRAXIN-RELATED PROTEIN PTX3"/>
    <property type="match status" value="1"/>
</dbReference>
<evidence type="ECO:0000256" key="2">
    <source>
        <dbReference type="ARBA" id="ARBA00023157"/>
    </source>
</evidence>
<dbReference type="SUPFAM" id="SSF49899">
    <property type="entry name" value="Concanavalin A-like lectins/glucanases"/>
    <property type="match status" value="2"/>
</dbReference>
<reference evidence="5" key="1">
    <citation type="journal article" date="2019" name="Int. J. Syst. Evol. Microbiol.">
        <title>The Global Catalogue of Microorganisms (GCM) 10K type strain sequencing project: providing services to taxonomists for standard genome sequencing and annotation.</title>
        <authorList>
            <consortium name="The Broad Institute Genomics Platform"/>
            <consortium name="The Broad Institute Genome Sequencing Center for Infectious Disease"/>
            <person name="Wu L."/>
            <person name="Ma J."/>
        </authorList>
    </citation>
    <scope>NUCLEOTIDE SEQUENCE [LARGE SCALE GENOMIC DNA]</scope>
    <source>
        <strain evidence="5">CGMCC 1.13681</strain>
    </source>
</reference>
<gene>
    <name evidence="4" type="ORF">ACFQLX_16070</name>
</gene>
<evidence type="ECO:0000259" key="3">
    <source>
        <dbReference type="SMART" id="SM00560"/>
    </source>
</evidence>
<dbReference type="PANTHER" id="PTHR46943:SF1">
    <property type="entry name" value="PENTRAXIN-RELATED PROTEIN PTX3"/>
    <property type="match status" value="1"/>
</dbReference>
<evidence type="ECO:0000313" key="4">
    <source>
        <dbReference type="EMBL" id="MFC7219667.1"/>
    </source>
</evidence>
<evidence type="ECO:0000313" key="5">
    <source>
        <dbReference type="Proteomes" id="UP001596413"/>
    </source>
</evidence>
<feature type="domain" description="LamG-like jellyroll fold" evidence="3">
    <location>
        <begin position="811"/>
        <end position="964"/>
    </location>
</feature>
<dbReference type="Pfam" id="PF13385">
    <property type="entry name" value="Laminin_G_3"/>
    <property type="match status" value="1"/>
</dbReference>